<evidence type="ECO:0000256" key="5">
    <source>
        <dbReference type="ARBA" id="ARBA00022452"/>
    </source>
</evidence>
<keyword evidence="7" id="KW-0732">Signal</keyword>
<keyword evidence="6" id="KW-0812">Transmembrane</keyword>
<dbReference type="Gene3D" id="2.150.10.10">
    <property type="entry name" value="Serralysin-like metalloprotease, C-terminal"/>
    <property type="match status" value="4"/>
</dbReference>
<dbReference type="SUPFAM" id="SSF54523">
    <property type="entry name" value="Pili subunits"/>
    <property type="match status" value="1"/>
</dbReference>
<dbReference type="InterPro" id="IPR011049">
    <property type="entry name" value="Serralysin-like_metalloprot_C"/>
</dbReference>
<dbReference type="Proteomes" id="UP000254575">
    <property type="component" value="Unassembled WGS sequence"/>
</dbReference>
<evidence type="ECO:0000256" key="9">
    <source>
        <dbReference type="ARBA" id="ARBA00023136"/>
    </source>
</evidence>
<dbReference type="Pfam" id="PF05658">
    <property type="entry name" value="YadA_head"/>
    <property type="match status" value="9"/>
</dbReference>
<dbReference type="InterPro" id="IPR005594">
    <property type="entry name" value="YadA_C"/>
</dbReference>
<feature type="domain" description="Trimeric autotransporter adhesin YadA-like head" evidence="12">
    <location>
        <begin position="457"/>
        <end position="483"/>
    </location>
</feature>
<dbReference type="InterPro" id="IPR008635">
    <property type="entry name" value="Coiled_stalk_dom"/>
</dbReference>
<feature type="domain" description="Trimeric autotransporter adhesin YadA-like C-terminal membrane anchor" evidence="11">
    <location>
        <begin position="1587"/>
        <end position="1647"/>
    </location>
</feature>
<dbReference type="GO" id="GO:0009986">
    <property type="term" value="C:cell surface"/>
    <property type="evidence" value="ECO:0007669"/>
    <property type="project" value="UniProtKB-SubCell"/>
</dbReference>
<dbReference type="EMBL" id="UHIA01000004">
    <property type="protein sequence ID" value="SUO98428.1"/>
    <property type="molecule type" value="Genomic_DNA"/>
</dbReference>
<comment type="subcellular location">
    <subcellularLocation>
        <location evidence="2">Cell outer membrane</location>
    </subcellularLocation>
    <subcellularLocation>
        <location evidence="1">Cell surface</location>
    </subcellularLocation>
</comment>
<keyword evidence="8" id="KW-0653">Protein transport</keyword>
<evidence type="ECO:0000256" key="3">
    <source>
        <dbReference type="ARBA" id="ARBA00005848"/>
    </source>
</evidence>
<feature type="domain" description="Trimeric autotransporter adhesin YadA-like head" evidence="12">
    <location>
        <begin position="1318"/>
        <end position="1344"/>
    </location>
</feature>
<protein>
    <submittedName>
        <fullName evidence="15">Hep_Hag</fullName>
    </submittedName>
</protein>
<dbReference type="GO" id="GO:0009279">
    <property type="term" value="C:cell outer membrane"/>
    <property type="evidence" value="ECO:0007669"/>
    <property type="project" value="UniProtKB-SubCell"/>
</dbReference>
<evidence type="ECO:0000256" key="4">
    <source>
        <dbReference type="ARBA" id="ARBA00022448"/>
    </source>
</evidence>
<feature type="domain" description="Trimeric autotransporter adhesin YadA-like head" evidence="12">
    <location>
        <begin position="573"/>
        <end position="597"/>
    </location>
</feature>
<reference evidence="15 16" key="1">
    <citation type="submission" date="2018-06" db="EMBL/GenBank/DDBJ databases">
        <authorList>
            <consortium name="Pathogen Informatics"/>
            <person name="Doyle S."/>
        </authorList>
    </citation>
    <scope>NUCLEOTIDE SEQUENCE [LARGE SCALE GENOMIC DNA]</scope>
    <source>
        <strain evidence="15 16">NCTC10717</strain>
    </source>
</reference>
<dbReference type="InterPro" id="IPR008640">
    <property type="entry name" value="Adhesin_Head_dom"/>
</dbReference>
<evidence type="ECO:0000256" key="8">
    <source>
        <dbReference type="ARBA" id="ARBA00022927"/>
    </source>
</evidence>
<proteinExistence type="inferred from homology"/>
<keyword evidence="10" id="KW-0998">Cell outer membrane</keyword>
<feature type="domain" description="Trimeric autotransporter adhesin YadA-like head" evidence="12">
    <location>
        <begin position="513"/>
        <end position="539"/>
    </location>
</feature>
<feature type="domain" description="Trimeric autotransporter adhesin YadA-like head" evidence="12">
    <location>
        <begin position="1346"/>
        <end position="1369"/>
    </location>
</feature>
<feature type="domain" description="Trimeric autotransporter adhesin YadA-like head" evidence="12">
    <location>
        <begin position="429"/>
        <end position="455"/>
    </location>
</feature>
<accession>A0A380N1L2</accession>
<organism evidence="15 16">
    <name type="scientific">Suttonella indologenes</name>
    <dbReference type="NCBI Taxonomy" id="13276"/>
    <lineage>
        <taxon>Bacteria</taxon>
        <taxon>Pseudomonadati</taxon>
        <taxon>Pseudomonadota</taxon>
        <taxon>Gammaproteobacteria</taxon>
        <taxon>Cardiobacteriales</taxon>
        <taxon>Cardiobacteriaceae</taxon>
        <taxon>Suttonella</taxon>
    </lineage>
</organism>
<dbReference type="GO" id="GO:0015031">
    <property type="term" value="P:protein transport"/>
    <property type="evidence" value="ECO:0007669"/>
    <property type="project" value="UniProtKB-KW"/>
</dbReference>
<feature type="domain" description="ESPR" evidence="14">
    <location>
        <begin position="1"/>
        <end position="45"/>
    </location>
</feature>
<gene>
    <name evidence="15" type="ORF">NCTC10717_02180</name>
</gene>
<feature type="domain" description="Trimeric autotransporter adhesin YadA-like stalk" evidence="13">
    <location>
        <begin position="638"/>
        <end position="680"/>
    </location>
</feature>
<dbReference type="SUPFAM" id="SSF101967">
    <property type="entry name" value="Adhesin YadA, collagen-binding domain"/>
    <property type="match status" value="4"/>
</dbReference>
<dbReference type="InterPro" id="IPR045584">
    <property type="entry name" value="Pilin-like"/>
</dbReference>
<dbReference type="Gene3D" id="1.20.5.170">
    <property type="match status" value="2"/>
</dbReference>
<feature type="domain" description="Trimeric autotransporter adhesin YadA-like stalk" evidence="13">
    <location>
        <begin position="1529"/>
        <end position="1570"/>
    </location>
</feature>
<dbReference type="Pfam" id="PF03895">
    <property type="entry name" value="YadA_anchor"/>
    <property type="match status" value="1"/>
</dbReference>
<dbReference type="Pfam" id="PF05662">
    <property type="entry name" value="YadA_stalk"/>
    <property type="match status" value="3"/>
</dbReference>
<dbReference type="CDD" id="cd12820">
    <property type="entry name" value="LbR_YadA-like"/>
    <property type="match status" value="1"/>
</dbReference>
<evidence type="ECO:0000259" key="12">
    <source>
        <dbReference type="Pfam" id="PF05658"/>
    </source>
</evidence>
<feature type="domain" description="Trimeric autotransporter adhesin YadA-like head" evidence="12">
    <location>
        <begin position="485"/>
        <end position="511"/>
    </location>
</feature>
<name>A0A380N1L2_9GAMM</name>
<dbReference type="OrthoDB" id="5680814at2"/>
<evidence type="ECO:0000313" key="16">
    <source>
        <dbReference type="Proteomes" id="UP000254575"/>
    </source>
</evidence>
<dbReference type="Gene3D" id="3.90.1780.10">
    <property type="entry name" value="Trimeric adhesin"/>
    <property type="match status" value="2"/>
</dbReference>
<feature type="domain" description="Trimeric autotransporter adhesin YadA-like head" evidence="12">
    <location>
        <begin position="1442"/>
        <end position="1464"/>
    </location>
</feature>
<dbReference type="Gene3D" id="3.30.1300.30">
    <property type="entry name" value="GSPII I/J protein-like"/>
    <property type="match status" value="1"/>
</dbReference>
<dbReference type="InterPro" id="IPR037174">
    <property type="entry name" value="Trimeric_adhesin"/>
</dbReference>
<evidence type="ECO:0000259" key="14">
    <source>
        <dbReference type="Pfam" id="PF13018"/>
    </source>
</evidence>
<keyword evidence="5" id="KW-1134">Transmembrane beta strand</keyword>
<comment type="similarity">
    <text evidence="3">Belongs to the autotransporter-2 (AT-2) (TC 1.B.40) family.</text>
</comment>
<dbReference type="InterPro" id="IPR024973">
    <property type="entry name" value="ESPR"/>
</dbReference>
<evidence type="ECO:0000256" key="6">
    <source>
        <dbReference type="ARBA" id="ARBA00022692"/>
    </source>
</evidence>
<feature type="domain" description="Trimeric autotransporter adhesin YadA-like head" evidence="12">
    <location>
        <begin position="171"/>
        <end position="194"/>
    </location>
</feature>
<evidence type="ECO:0000256" key="7">
    <source>
        <dbReference type="ARBA" id="ARBA00022729"/>
    </source>
</evidence>
<evidence type="ECO:0000256" key="2">
    <source>
        <dbReference type="ARBA" id="ARBA00004442"/>
    </source>
</evidence>
<keyword evidence="9" id="KW-0472">Membrane</keyword>
<sequence length="1647" mass="166430">MNHIFKVVFNPSLGIFVAVPEFAKSQGKQSSFGIARTSLRLFKLTALSAAFAALGVAIPAWAGNNATGNNATGNFNTVGGAGNSIVGNYNVVSPNGDSVNQSVVIGNSNTVGATAVRENETDSGTPYSGAASVGDSGDARNNVVIGVNNTINSARNSILLGRGVNVAVGANNALAFGLNTRVNAENGVALGANAAANAQAGDVALGAQSATQTVASTTTATVGSFTYSGFAGNAPTSTVSIGNSGAERTLTNLAAGRITATSTDAINGSQLYMTNDVLGNLANSVVKNFGGNAALNPKKQGDITFTNIGGTGQNNIHDAIKFATTTVKAGKNTTVNKTNAANEYTVNAWDTTVSAKANGGVNITPTINDTNMTRAYELSVNVDNSSIKIVDGKLTVATAKNYFHINPENREVNAKDTNNLDAVDSVGNATGAYALAAGYQAQSSGNSSTAVGKGSRAIAAYATAFGNEAWSFGNNSTALGSGSRATGGDSLAVGVAAQSSGNRSTAVGRESQATGDYATAFGNDAWSFGNNGTALGSGSRAMKGGSLAVGNSAQSQAFNAAAIGSGASIYKNGSRAVAIGAQANSDHANAVALGSGSATDAVVGTNKATVNRLTYSGFAGESPIATVSVGNDTQKRTITNVAAGRITADSTDAINGSQLYMTNDVLGNLANSVVKNFGGNAALNPKKQGDITFTNIGGTGQNNIHDAIKFATTTVKAGNNTTVNKANAANEYTVNAWDTTVSTKANGGVNITPTINGTDMTRAYELSVNVDNSSIKIVDGKLTVNTDSLPKTKDTVTIVQSEDKSVTVSKQTNDQDGNAVFDIAVAKANVNTDNSGKIINNNTGNTFVTGDNLANALNKAGWNATAGSGVNGGKVSGASSELINFGETLTFDAGKNMALVQNGNRFTYATKDEVEFTKVSTNTIEVPVDGGGKVSINNNGINAGGKTIGGADSGLKDKDGNVVNLNDANVVKTNVVNVGDLQTVVNNINTDISAAKTEVQAGSNTQVSSTQGANGQTVYTVHADKAVTAAGSGMTVAENTLSDANGTKTTTYTVSANVDGNTIKIDGGKISANTGKVSINTDGSTSVNNADKGKLATVDEVSNTLNNAGWNVQGNGVQKDLVNAGDSVNFVNGRGTTVSVDNTDGKNTTIKVDSPLAYVNSNLADQSTPSDTVAIQGKGNNPVQISNVASGVRDDVTVSNPAAPSAADKTAIANAINNAGGNTLNNAVNVGDLQAVMQNVNTVVTKNITNQVTNNIVNNIIGTDPILTYDVQGQTEKRNITLKEAINNMNAEGIRFFHTNDGKNYNSGSFINTEDSSAVGSYATAIGVKSSASGSNAIAMGNGAQATGNNSISIGTGNLVSGNNSAAIGDPSVIQGDNSYSIGNNNAINQQSQNVFVMGNNVQIGSGVGTMQAVATMKWDAAAGKYVQETHQIKVYDGDMSNAVALGNATKVEVKDGVALGANSAATRAGMTAAATSSAQIGGAVGTVYKGSTVFVMPGASAQARQEVLATAQNTLGAVAVGSETQNRQITGVAAGSRDNDAVNVAQLRSVQSANNNAINYLDQRIGDVNANANAGTAAAMATAGLPQAYLPGKNMIAVGTSVYRGEMGYAVGVSSISDGGNWIIKGTANGNSRGHFGASAAIGYQW</sequence>
<evidence type="ECO:0000313" key="15">
    <source>
        <dbReference type="EMBL" id="SUO98428.1"/>
    </source>
</evidence>
<evidence type="ECO:0000256" key="1">
    <source>
        <dbReference type="ARBA" id="ARBA00004241"/>
    </source>
</evidence>
<evidence type="ECO:0000256" key="10">
    <source>
        <dbReference type="ARBA" id="ARBA00023237"/>
    </source>
</evidence>
<evidence type="ECO:0000259" key="13">
    <source>
        <dbReference type="Pfam" id="PF05662"/>
    </source>
</evidence>
<dbReference type="Pfam" id="PF13018">
    <property type="entry name" value="ESPR"/>
    <property type="match status" value="1"/>
</dbReference>
<keyword evidence="16" id="KW-1185">Reference proteome</keyword>
<keyword evidence="4" id="KW-0813">Transport</keyword>
<dbReference type="RefSeq" id="WP_115219261.1">
    <property type="nucleotide sequence ID" value="NZ_UHIA01000004.1"/>
</dbReference>
<feature type="domain" description="Trimeric autotransporter adhesin YadA-like stalk" evidence="13">
    <location>
        <begin position="250"/>
        <end position="292"/>
    </location>
</feature>
<evidence type="ECO:0000259" key="11">
    <source>
        <dbReference type="Pfam" id="PF03895"/>
    </source>
</evidence>